<evidence type="ECO:0000313" key="2">
    <source>
        <dbReference type="Proteomes" id="UP000473699"/>
    </source>
</evidence>
<evidence type="ECO:0008006" key="3">
    <source>
        <dbReference type="Google" id="ProtNLM"/>
    </source>
</evidence>
<gene>
    <name evidence="1" type="ORF">FYJ74_08380</name>
</gene>
<proteinExistence type="predicted"/>
<dbReference type="Proteomes" id="UP000473699">
    <property type="component" value="Unassembled WGS sequence"/>
</dbReference>
<accession>A0A6L5YD27</accession>
<dbReference type="EMBL" id="VUNH01000008">
    <property type="protein sequence ID" value="MST56045.1"/>
    <property type="molecule type" value="Genomic_DNA"/>
</dbReference>
<organism evidence="1 2">
    <name type="scientific">Pyramidobacter porci</name>
    <dbReference type="NCBI Taxonomy" id="2605789"/>
    <lineage>
        <taxon>Bacteria</taxon>
        <taxon>Thermotogati</taxon>
        <taxon>Synergistota</taxon>
        <taxon>Synergistia</taxon>
        <taxon>Synergistales</taxon>
        <taxon>Dethiosulfovibrionaceae</taxon>
        <taxon>Pyramidobacter</taxon>
    </lineage>
</organism>
<sequence length="182" mass="20500">MARKILVVSHCLLNTAAKVRRYDRGESSAEERLRLKTARRALTRGVQLLQLPCPEFLTYGGRRWGHVYEQFDHPFFRKRCREMLEPVCEQLLCYAQDGEIDLLGVLGIDGSPSCGVKYTCRGEWGGELSGRDLAPFVSSVRLAPGRGVLMEEFGKLLAENGLKLRFEGLFAPEPERALSVLE</sequence>
<dbReference type="AlphaFoldDB" id="A0A6L5YD27"/>
<evidence type="ECO:0000313" key="1">
    <source>
        <dbReference type="EMBL" id="MST56045.1"/>
    </source>
</evidence>
<reference evidence="1 2" key="1">
    <citation type="submission" date="2019-08" db="EMBL/GenBank/DDBJ databases">
        <title>In-depth cultivation of the pig gut microbiome towards novel bacterial diversity and tailored functional studies.</title>
        <authorList>
            <person name="Wylensek D."/>
            <person name="Hitch T.C.A."/>
            <person name="Clavel T."/>
        </authorList>
    </citation>
    <scope>NUCLEOTIDE SEQUENCE [LARGE SCALE GENOMIC DNA]</scope>
    <source>
        <strain evidence="1 2">SM-530-WT-4B</strain>
    </source>
</reference>
<dbReference type="InterPro" id="IPR054648">
    <property type="entry name" value="TudS-rel"/>
</dbReference>
<dbReference type="NCBIfam" id="NF045597">
    <property type="entry name" value="TudS_rel_CD3072"/>
    <property type="match status" value="1"/>
</dbReference>
<name>A0A6L5YD27_9BACT</name>
<comment type="caution">
    <text evidence="1">The sequence shown here is derived from an EMBL/GenBank/DDBJ whole genome shotgun (WGS) entry which is preliminary data.</text>
</comment>
<keyword evidence="2" id="KW-1185">Reference proteome</keyword>
<protein>
    <recommendedName>
        <fullName evidence="3">DUF523 domain-containing protein</fullName>
    </recommendedName>
</protein>
<dbReference type="RefSeq" id="WP_154529130.1">
    <property type="nucleotide sequence ID" value="NZ_JAXDZJ010000093.1"/>
</dbReference>